<dbReference type="OrthoDB" id="3480096at2"/>
<dbReference type="Proteomes" id="UP000307380">
    <property type="component" value="Unassembled WGS sequence"/>
</dbReference>
<accession>A0A4S4FX68</accession>
<dbReference type="RefSeq" id="WP_136421971.1">
    <property type="nucleotide sequence ID" value="NZ_SSSN01000003.1"/>
</dbReference>
<dbReference type="NCBIfam" id="TIGR03544">
    <property type="entry name" value="DivI1A_domain"/>
    <property type="match status" value="2"/>
</dbReference>
<gene>
    <name evidence="1" type="ORF">E6C70_02655</name>
</gene>
<reference evidence="1 2" key="1">
    <citation type="submission" date="2019-04" db="EMBL/GenBank/DDBJ databases">
        <authorList>
            <person name="Jiang L."/>
        </authorList>
    </citation>
    <scope>NUCLEOTIDE SEQUENCE [LARGE SCALE GENOMIC DNA]</scope>
    <source>
        <strain evidence="1 2">YIM 131861</strain>
    </source>
</reference>
<dbReference type="EMBL" id="SSSN01000003">
    <property type="protein sequence ID" value="THG34998.1"/>
    <property type="molecule type" value="Genomic_DNA"/>
</dbReference>
<evidence type="ECO:0000313" key="2">
    <source>
        <dbReference type="Proteomes" id="UP000307380"/>
    </source>
</evidence>
<sequence>MSSTFPRATRGKPGYNVDQVEKFLLDARAAFDTDAGQTPLSSDDIRRTAFSMQKGGYSTQHVDAALERLEDAFAVRERDQVLRSTGDEDWYREARHSAQVILNRLDRPKGHRFDRLSVLTVGYSTADVDAFSAKLTRYFQDGYPISVDDVRTAVFRPQRGGYREAQVDVVLDSVVDVMLAVR</sequence>
<comment type="caution">
    <text evidence="1">The sequence shown here is derived from an EMBL/GenBank/DDBJ whole genome shotgun (WGS) entry which is preliminary data.</text>
</comment>
<evidence type="ECO:0000313" key="1">
    <source>
        <dbReference type="EMBL" id="THG34998.1"/>
    </source>
</evidence>
<dbReference type="Gene3D" id="6.10.250.660">
    <property type="match status" value="1"/>
</dbReference>
<keyword evidence="2" id="KW-1185">Reference proteome</keyword>
<protein>
    <submittedName>
        <fullName evidence="1">DivIVA domain-containing protein</fullName>
    </submittedName>
</protein>
<organism evidence="1 2">
    <name type="scientific">Orlajensenia flava</name>
    <dbReference type="NCBI Taxonomy" id="2565934"/>
    <lineage>
        <taxon>Bacteria</taxon>
        <taxon>Bacillati</taxon>
        <taxon>Actinomycetota</taxon>
        <taxon>Actinomycetes</taxon>
        <taxon>Micrococcales</taxon>
        <taxon>Microbacteriaceae</taxon>
        <taxon>Orlajensenia</taxon>
    </lineage>
</organism>
<name>A0A4S4FX68_9MICO</name>
<dbReference type="NCBIfam" id="TIGR03543">
    <property type="entry name" value="divI1A_rptt_fam"/>
    <property type="match status" value="1"/>
</dbReference>
<dbReference type="InterPro" id="IPR019932">
    <property type="entry name" value="CHP03543"/>
</dbReference>
<dbReference type="InterPro" id="IPR019933">
    <property type="entry name" value="DivIVA_domain"/>
</dbReference>
<proteinExistence type="predicted"/>
<dbReference type="AlphaFoldDB" id="A0A4S4FX68"/>